<sequence length="151" mass="17079">MFVFHIGHSRYASDLTGKGAELHGGRWNEAGLPCIYAASSRSLGILEYAANVKLEYLPASLAMTTYEIPDNCWRTISLQELPANWQERPFPTETVAFGSDLLRKREHLAFRIPSVIVPAEHNFILNPLHLDFNQVKIAGIEPLEFDTRIKQ</sequence>
<evidence type="ECO:0000313" key="3">
    <source>
        <dbReference type="Proteomes" id="UP000295807"/>
    </source>
</evidence>
<dbReference type="EMBL" id="SMAD01000006">
    <property type="protein sequence ID" value="TCS86711.1"/>
    <property type="molecule type" value="Genomic_DNA"/>
</dbReference>
<name>A0A4R3KSK4_9SPHI</name>
<dbReference type="InterPro" id="IPR014914">
    <property type="entry name" value="RES_dom"/>
</dbReference>
<dbReference type="Pfam" id="PF08808">
    <property type="entry name" value="RES"/>
    <property type="match status" value="1"/>
</dbReference>
<dbReference type="AlphaFoldDB" id="A0A4R3KSK4"/>
<proteinExistence type="predicted"/>
<evidence type="ECO:0000259" key="1">
    <source>
        <dbReference type="SMART" id="SM00953"/>
    </source>
</evidence>
<protein>
    <submittedName>
        <fullName evidence="2">RES domain-containing protein</fullName>
    </submittedName>
</protein>
<reference evidence="2 3" key="1">
    <citation type="submission" date="2019-03" db="EMBL/GenBank/DDBJ databases">
        <title>Genomic Encyclopedia of Type Strains, Phase IV (KMG-IV): sequencing the most valuable type-strain genomes for metagenomic binning, comparative biology and taxonomic classification.</title>
        <authorList>
            <person name="Goeker M."/>
        </authorList>
    </citation>
    <scope>NUCLEOTIDE SEQUENCE [LARGE SCALE GENOMIC DNA]</scope>
    <source>
        <strain evidence="2 3">DSM 21100</strain>
    </source>
</reference>
<keyword evidence="3" id="KW-1185">Reference proteome</keyword>
<gene>
    <name evidence="2" type="ORF">EDD80_10620</name>
</gene>
<comment type="caution">
    <text evidence="2">The sequence shown here is derived from an EMBL/GenBank/DDBJ whole genome shotgun (WGS) entry which is preliminary data.</text>
</comment>
<dbReference type="OrthoDB" id="9789501at2"/>
<feature type="domain" description="RES" evidence="1">
    <location>
        <begin position="14"/>
        <end position="139"/>
    </location>
</feature>
<dbReference type="Proteomes" id="UP000295807">
    <property type="component" value="Unassembled WGS sequence"/>
</dbReference>
<organism evidence="2 3">
    <name type="scientific">Anseongella ginsenosidimutans</name>
    <dbReference type="NCBI Taxonomy" id="496056"/>
    <lineage>
        <taxon>Bacteria</taxon>
        <taxon>Pseudomonadati</taxon>
        <taxon>Bacteroidota</taxon>
        <taxon>Sphingobacteriia</taxon>
        <taxon>Sphingobacteriales</taxon>
        <taxon>Sphingobacteriaceae</taxon>
        <taxon>Anseongella</taxon>
    </lineage>
</organism>
<dbReference type="RefSeq" id="WP_132129283.1">
    <property type="nucleotide sequence ID" value="NZ_CP042432.1"/>
</dbReference>
<evidence type="ECO:0000313" key="2">
    <source>
        <dbReference type="EMBL" id="TCS86711.1"/>
    </source>
</evidence>
<accession>A0A4R3KSK4</accession>
<dbReference type="SMART" id="SM00953">
    <property type="entry name" value="RES"/>
    <property type="match status" value="1"/>
</dbReference>